<keyword evidence="2" id="KW-1185">Reference proteome</keyword>
<dbReference type="Proteomes" id="UP001321749">
    <property type="component" value="Unassembled WGS sequence"/>
</dbReference>
<organism evidence="1 2">
    <name type="scientific">Cladorrhinum samala</name>
    <dbReference type="NCBI Taxonomy" id="585594"/>
    <lineage>
        <taxon>Eukaryota</taxon>
        <taxon>Fungi</taxon>
        <taxon>Dikarya</taxon>
        <taxon>Ascomycota</taxon>
        <taxon>Pezizomycotina</taxon>
        <taxon>Sordariomycetes</taxon>
        <taxon>Sordariomycetidae</taxon>
        <taxon>Sordariales</taxon>
        <taxon>Podosporaceae</taxon>
        <taxon>Cladorrhinum</taxon>
    </lineage>
</organism>
<gene>
    <name evidence="1" type="ORF">QBC42DRAFT_264175</name>
</gene>
<dbReference type="AlphaFoldDB" id="A0AAV9HY75"/>
<dbReference type="EMBL" id="MU864952">
    <property type="protein sequence ID" value="KAK4464031.1"/>
    <property type="molecule type" value="Genomic_DNA"/>
</dbReference>
<reference evidence="1" key="1">
    <citation type="journal article" date="2023" name="Mol. Phylogenet. Evol.">
        <title>Genome-scale phylogeny and comparative genomics of the fungal order Sordariales.</title>
        <authorList>
            <person name="Hensen N."/>
            <person name="Bonometti L."/>
            <person name="Westerberg I."/>
            <person name="Brannstrom I.O."/>
            <person name="Guillou S."/>
            <person name="Cros-Aarteil S."/>
            <person name="Calhoun S."/>
            <person name="Haridas S."/>
            <person name="Kuo A."/>
            <person name="Mondo S."/>
            <person name="Pangilinan J."/>
            <person name="Riley R."/>
            <person name="LaButti K."/>
            <person name="Andreopoulos B."/>
            <person name="Lipzen A."/>
            <person name="Chen C."/>
            <person name="Yan M."/>
            <person name="Daum C."/>
            <person name="Ng V."/>
            <person name="Clum A."/>
            <person name="Steindorff A."/>
            <person name="Ohm R.A."/>
            <person name="Martin F."/>
            <person name="Silar P."/>
            <person name="Natvig D.O."/>
            <person name="Lalanne C."/>
            <person name="Gautier V."/>
            <person name="Ament-Velasquez S.L."/>
            <person name="Kruys A."/>
            <person name="Hutchinson M.I."/>
            <person name="Powell A.J."/>
            <person name="Barry K."/>
            <person name="Miller A.N."/>
            <person name="Grigoriev I.V."/>
            <person name="Debuchy R."/>
            <person name="Gladieux P."/>
            <person name="Hiltunen Thoren M."/>
            <person name="Johannesson H."/>
        </authorList>
    </citation>
    <scope>NUCLEOTIDE SEQUENCE</scope>
    <source>
        <strain evidence="1">PSN324</strain>
    </source>
</reference>
<comment type="caution">
    <text evidence="1">The sequence shown here is derived from an EMBL/GenBank/DDBJ whole genome shotgun (WGS) entry which is preliminary data.</text>
</comment>
<accession>A0AAV9HY75</accession>
<evidence type="ECO:0000313" key="2">
    <source>
        <dbReference type="Proteomes" id="UP001321749"/>
    </source>
</evidence>
<protein>
    <submittedName>
        <fullName evidence="1">Uncharacterized protein</fullName>
    </submittedName>
</protein>
<reference evidence="1" key="2">
    <citation type="submission" date="2023-06" db="EMBL/GenBank/DDBJ databases">
        <authorList>
            <consortium name="Lawrence Berkeley National Laboratory"/>
            <person name="Mondo S.J."/>
            <person name="Hensen N."/>
            <person name="Bonometti L."/>
            <person name="Westerberg I."/>
            <person name="Brannstrom I.O."/>
            <person name="Guillou S."/>
            <person name="Cros-Aarteil S."/>
            <person name="Calhoun S."/>
            <person name="Haridas S."/>
            <person name="Kuo A."/>
            <person name="Pangilinan J."/>
            <person name="Riley R."/>
            <person name="Labutti K."/>
            <person name="Andreopoulos B."/>
            <person name="Lipzen A."/>
            <person name="Chen C."/>
            <person name="Yanf M."/>
            <person name="Daum C."/>
            <person name="Ng V."/>
            <person name="Clum A."/>
            <person name="Steindorff A."/>
            <person name="Ohm R."/>
            <person name="Martin F."/>
            <person name="Silar P."/>
            <person name="Natvig D."/>
            <person name="Lalanne C."/>
            <person name="Gautier V."/>
            <person name="Ament-Velasquez S.L."/>
            <person name="Kruys A."/>
            <person name="Hutchinson M.I."/>
            <person name="Powell A.J."/>
            <person name="Barry K."/>
            <person name="Miller A.N."/>
            <person name="Grigoriev I.V."/>
            <person name="Debuchy R."/>
            <person name="Gladieux P."/>
            <person name="Thoren M.H."/>
            <person name="Johannesson H."/>
        </authorList>
    </citation>
    <scope>NUCLEOTIDE SEQUENCE</scope>
    <source>
        <strain evidence="1">PSN324</strain>
    </source>
</reference>
<evidence type="ECO:0000313" key="1">
    <source>
        <dbReference type="EMBL" id="KAK4464031.1"/>
    </source>
</evidence>
<name>A0AAV9HY75_9PEZI</name>
<proteinExistence type="predicted"/>
<sequence>MDAAAHSHSDGLPALPNRQPASLPPELFQQILECLLPQPPEIGETKPVAYDQMVEGEPWYDFTRCRRALVNFSLASRACNNMATPLLYRTVAIHDELSLVLFFRTLIEHPDYGGWTRFLSYHMTLTSEIVIREVRRAISTYLPDFKPASEPRFLMRTIRGALYTMQSFIPVLSARFGDFDEVPQALVTFTLLLLNKLDTLLLQVPICDDQADYVALISRMQNARKNFGEYDPQRNLFSSIRTLQMQGDPELVRHLMHEKCDCEIPEIWGAQPRSYFKLLQCLPSLNTLEVTADDGVWNHPQEDNVYYLSFEPPTPYLAGVRHVSLHSSASCPGNLYLLLKNAPDLETLYVDSRVDEQYYPGPGMDFEHGDPQSFDVALKKFGKKLRELDVSFYDVTGNEGLIGPRGRLTQLAEMDKLEKLCVQLGTLYGAPAAAAELLLLDLLPPNLVELTLDDWWWAYAKKAKKMAKKWDVEQKIVHYQANAAYRAMAIKMLMLMAQCVRSRMPRLKKVMLLCKIPWTWILPDSEVGADSHFDEVTGIFKSNGVEFVVECDETWQPELETWDKKNARGTGLSLTTCMRPTFMDDIHDEMNAYSGYEFDYF</sequence>